<evidence type="ECO:0000313" key="2">
    <source>
        <dbReference type="Proteomes" id="UP001271007"/>
    </source>
</evidence>
<dbReference type="InterPro" id="IPR019587">
    <property type="entry name" value="Polyketide_cyclase/dehydratase"/>
</dbReference>
<evidence type="ECO:0008006" key="3">
    <source>
        <dbReference type="Google" id="ProtNLM"/>
    </source>
</evidence>
<dbReference type="SUPFAM" id="SSF55961">
    <property type="entry name" value="Bet v1-like"/>
    <property type="match status" value="1"/>
</dbReference>
<protein>
    <recommendedName>
        <fullName evidence="3">SRPBCC domain-containing protein</fullName>
    </recommendedName>
</protein>
<dbReference type="Pfam" id="PF10604">
    <property type="entry name" value="Polyketide_cyc2"/>
    <property type="match status" value="1"/>
</dbReference>
<organism evidence="1 2">
    <name type="scientific">Extremus antarcticus</name>
    <dbReference type="NCBI Taxonomy" id="702011"/>
    <lineage>
        <taxon>Eukaryota</taxon>
        <taxon>Fungi</taxon>
        <taxon>Dikarya</taxon>
        <taxon>Ascomycota</taxon>
        <taxon>Pezizomycotina</taxon>
        <taxon>Dothideomycetes</taxon>
        <taxon>Dothideomycetidae</taxon>
        <taxon>Mycosphaerellales</taxon>
        <taxon>Extremaceae</taxon>
        <taxon>Extremus</taxon>
    </lineage>
</organism>
<dbReference type="AlphaFoldDB" id="A0AAJ0GHK6"/>
<dbReference type="EMBL" id="JAWDJX010000003">
    <property type="protein sequence ID" value="KAK3057696.1"/>
    <property type="molecule type" value="Genomic_DNA"/>
</dbReference>
<dbReference type="Gene3D" id="3.30.530.20">
    <property type="match status" value="1"/>
</dbReference>
<dbReference type="Proteomes" id="UP001271007">
    <property type="component" value="Unassembled WGS sequence"/>
</dbReference>
<dbReference type="InterPro" id="IPR023393">
    <property type="entry name" value="START-like_dom_sf"/>
</dbReference>
<keyword evidence="2" id="KW-1185">Reference proteome</keyword>
<sequence length="170" mass="18995">MAHTEILGTPSIKPEQGVWTSYGSAVIKKPAETVWNAVRDFQSWRKWNHYTPEVELSSGSNELKVGDRVVVHYRPDPTGTIMTIPCTAMAVSDESMNLCWRGEPFGVPAWLLLPEKVQRVTPKGDNECLFEIFETQSGPMSYLVRYGMATKQAAMNQGIADALKAYVEAR</sequence>
<proteinExistence type="predicted"/>
<comment type="caution">
    <text evidence="1">The sequence shown here is derived from an EMBL/GenBank/DDBJ whole genome shotgun (WGS) entry which is preliminary data.</text>
</comment>
<accession>A0AAJ0GHK6</accession>
<name>A0AAJ0GHK6_9PEZI</name>
<dbReference type="CDD" id="cd07822">
    <property type="entry name" value="SRPBCC_4"/>
    <property type="match status" value="1"/>
</dbReference>
<gene>
    <name evidence="1" type="ORF">LTR09_001880</name>
</gene>
<reference evidence="1" key="1">
    <citation type="submission" date="2023-04" db="EMBL/GenBank/DDBJ databases">
        <title>Black Yeasts Isolated from many extreme environments.</title>
        <authorList>
            <person name="Coleine C."/>
            <person name="Stajich J.E."/>
            <person name="Selbmann L."/>
        </authorList>
    </citation>
    <scope>NUCLEOTIDE SEQUENCE</scope>
    <source>
        <strain evidence="1">CCFEE 5312</strain>
    </source>
</reference>
<evidence type="ECO:0000313" key="1">
    <source>
        <dbReference type="EMBL" id="KAK3057696.1"/>
    </source>
</evidence>